<evidence type="ECO:0000313" key="1">
    <source>
        <dbReference type="EMBL" id="GEN86330.1"/>
    </source>
</evidence>
<dbReference type="InterPro" id="IPR050696">
    <property type="entry name" value="FtsA/MreB"/>
</dbReference>
<protein>
    <submittedName>
        <fullName evidence="1">Ethanolamine ammonia-lyase</fullName>
    </submittedName>
</protein>
<comment type="caution">
    <text evidence="1">The sequence shown here is derived from an EMBL/GenBank/DDBJ whole genome shotgun (WGS) entry which is preliminary data.</text>
</comment>
<reference evidence="1 2" key="1">
    <citation type="submission" date="2019-07" db="EMBL/GenBank/DDBJ databases">
        <title>Whole genome shotgun sequence of Oceanobacillus sojae NBRC 105379.</title>
        <authorList>
            <person name="Hosoyama A."/>
            <person name="Uohara A."/>
            <person name="Ohji S."/>
            <person name="Ichikawa N."/>
        </authorList>
    </citation>
    <scope>NUCLEOTIDE SEQUENCE [LARGE SCALE GENOMIC DNA]</scope>
    <source>
        <strain evidence="1 2">NBRC 105379</strain>
    </source>
</reference>
<dbReference type="STRING" id="582851.GCA_900162665_04153"/>
<keyword evidence="2" id="KW-1185">Reference proteome</keyword>
<dbReference type="InterPro" id="IPR009377">
    <property type="entry name" value="EutA"/>
</dbReference>
<dbReference type="AlphaFoldDB" id="A0A511ZFY3"/>
<sequence length="475" mass="51744">MAENVLSVGIDIGTSTTQLVFSHLKIENTASAFNVPRIVIVDKKVVYKSDIIDTPLLEGKRIDQSRIEQFVASEYQKAGIAKESIQTGAVIITGETARKENAEEVLQGLSGYAGDFVVATAGPDLESVIAAKGAGLHRYSKEHAGKLVNLDVGGGTSNMAVMQRGEIVDTGCLDIGGRLVKVNKETKEIEYISEKIQALIKENGWPIYVGGKATEKLFKPLIERMVQLLEESVGIRPQTEAFSKIVTHRGIQYKEDISHISFTGGVAEAVYQPSEGDVFRFGDIGILLGAAISESALTKRLTLVEPKELIRATVVGAGSHTTEISGSTIHYSQNQFPIKNIPVVKIPDKEMAQFHSIAAYTDENLSRFQLEEEKQRVAISFSGREISSFKNITRVAEEIIKGSRSYLNLGLPLIVIVEKDIGKVLGQTLYTILGKDIEIICIDSVFVEDGDYIDIGHPLAEGSVLPVVIKTLVFN</sequence>
<name>A0A511ZFY3_9BACI</name>
<dbReference type="SUPFAM" id="SSF53067">
    <property type="entry name" value="Actin-like ATPase domain"/>
    <property type="match status" value="1"/>
</dbReference>
<organism evidence="1 2">
    <name type="scientific">Oceanobacillus sojae</name>
    <dbReference type="NCBI Taxonomy" id="582851"/>
    <lineage>
        <taxon>Bacteria</taxon>
        <taxon>Bacillati</taxon>
        <taxon>Bacillota</taxon>
        <taxon>Bacilli</taxon>
        <taxon>Bacillales</taxon>
        <taxon>Bacillaceae</taxon>
        <taxon>Oceanobacillus</taxon>
    </lineage>
</organism>
<evidence type="ECO:0000313" key="2">
    <source>
        <dbReference type="Proteomes" id="UP000321558"/>
    </source>
</evidence>
<accession>A0A511ZFY3</accession>
<dbReference type="GO" id="GO:0016829">
    <property type="term" value="F:lyase activity"/>
    <property type="evidence" value="ECO:0007669"/>
    <property type="project" value="UniProtKB-KW"/>
</dbReference>
<proteinExistence type="predicted"/>
<dbReference type="PIRSF" id="PIRSF012293">
    <property type="entry name" value="EutA"/>
    <property type="match status" value="1"/>
</dbReference>
<dbReference type="PANTHER" id="PTHR32432:SF13">
    <property type="entry name" value="ETHANOLAMINE AMMONIA-LYASE REACTIVASE EUTA"/>
    <property type="match status" value="1"/>
</dbReference>
<dbReference type="Proteomes" id="UP000321558">
    <property type="component" value="Unassembled WGS sequence"/>
</dbReference>
<gene>
    <name evidence="1" type="primary">eutA</name>
    <name evidence="1" type="ORF">OSO01_10690</name>
</gene>
<keyword evidence="1" id="KW-0456">Lyase</keyword>
<dbReference type="Gene3D" id="3.30.420.40">
    <property type="match status" value="1"/>
</dbReference>
<dbReference type="NCBIfam" id="NF007992">
    <property type="entry name" value="PRK10719.1-3"/>
    <property type="match status" value="1"/>
</dbReference>
<dbReference type="Pfam" id="PF06277">
    <property type="entry name" value="EutA"/>
    <property type="match status" value="1"/>
</dbReference>
<dbReference type="RefSeq" id="WP_147209355.1">
    <property type="nucleotide sequence ID" value="NZ_BJYM01000003.1"/>
</dbReference>
<dbReference type="OrthoDB" id="1542at2"/>
<dbReference type="EMBL" id="BJYM01000003">
    <property type="protein sequence ID" value="GEN86330.1"/>
    <property type="molecule type" value="Genomic_DNA"/>
</dbReference>
<dbReference type="InterPro" id="IPR043129">
    <property type="entry name" value="ATPase_NBD"/>
</dbReference>
<dbReference type="PANTHER" id="PTHR32432">
    <property type="entry name" value="CELL DIVISION PROTEIN FTSA-RELATED"/>
    <property type="match status" value="1"/>
</dbReference>